<dbReference type="InterPro" id="IPR043129">
    <property type="entry name" value="ATPase_NBD"/>
</dbReference>
<organism evidence="2 3">
    <name type="scientific">Lacisediminihabitans profunda</name>
    <dbReference type="NCBI Taxonomy" id="2594790"/>
    <lineage>
        <taxon>Bacteria</taxon>
        <taxon>Bacillati</taxon>
        <taxon>Actinomycetota</taxon>
        <taxon>Actinomycetes</taxon>
        <taxon>Micrococcales</taxon>
        <taxon>Microbacteriaceae</taxon>
        <taxon>Lacisediminihabitans</taxon>
    </lineage>
</organism>
<dbReference type="RefSeq" id="WP_147782515.1">
    <property type="nucleotide sequence ID" value="NZ_VRMG01000005.1"/>
</dbReference>
<comment type="caution">
    <text evidence="2">The sequence shown here is derived from an EMBL/GenBank/DDBJ whole genome shotgun (WGS) entry which is preliminary data.</text>
</comment>
<gene>
    <name evidence="2" type="ORF">FVP33_04820</name>
</gene>
<reference evidence="2 3" key="1">
    <citation type="submission" date="2019-08" db="EMBL/GenBank/DDBJ databases">
        <title>Bacterial whole genome sequence for Glaciihabitans sp. CHu50b-6-2.</title>
        <authorList>
            <person name="Jin L."/>
        </authorList>
    </citation>
    <scope>NUCLEOTIDE SEQUENCE [LARGE SCALE GENOMIC DNA]</scope>
    <source>
        <strain evidence="2 3">CHu50b-6-2</strain>
    </source>
</reference>
<dbReference type="SUPFAM" id="SSF53067">
    <property type="entry name" value="Actin-like ATPase domain"/>
    <property type="match status" value="2"/>
</dbReference>
<dbReference type="Pfam" id="PF01869">
    <property type="entry name" value="BcrAD_BadFG"/>
    <property type="match status" value="1"/>
</dbReference>
<accession>A0A5C8UTE1</accession>
<dbReference type="PANTHER" id="PTHR43190">
    <property type="entry name" value="N-ACETYL-D-GLUCOSAMINE KINASE"/>
    <property type="match status" value="1"/>
</dbReference>
<protein>
    <submittedName>
        <fullName evidence="2">ATPase</fullName>
    </submittedName>
</protein>
<sequence>MDPRDDRVLLAIDGGNSKTDVAVVGFDGTVLAQFRGAGVSQHIFGARQSVLALEQMVRTALSSAGRALGPQHVRHTAAYLAGVDLPREQSTLLSVVVERAWSESTSVDNDTFALLRVGSPSGFGVAVVCGAGINCVAVDSHGRTIRFPSLGQLSGDWGGGEHLGGEVMFAASRAEDQRDVNTSLRSAVIRHFGTTTVLEVIEAMQYKEIPAERIHELVPVLFDEADAGDAVACALVERLASEVARYAVSALRQLGMLASDAPIVLGGGVLAARRPILVESVERRIVNDAPNVRFAYVDRAPIAGAALLGLDHIGMTVDATVEQRIRRQYGLEQAIAGPLVSAPSHPVLRPSSLPD</sequence>
<feature type="domain" description="ATPase BadF/BadG/BcrA/BcrD type" evidence="1">
    <location>
        <begin position="12"/>
        <end position="309"/>
    </location>
</feature>
<name>A0A5C8UTE1_9MICO</name>
<dbReference type="AlphaFoldDB" id="A0A5C8UTE1"/>
<evidence type="ECO:0000259" key="1">
    <source>
        <dbReference type="Pfam" id="PF01869"/>
    </source>
</evidence>
<proteinExistence type="predicted"/>
<dbReference type="Proteomes" id="UP000321379">
    <property type="component" value="Unassembled WGS sequence"/>
</dbReference>
<dbReference type="CDD" id="cd24007">
    <property type="entry name" value="ASKHA_NBD_eukNAGK-like"/>
    <property type="match status" value="1"/>
</dbReference>
<keyword evidence="3" id="KW-1185">Reference proteome</keyword>
<dbReference type="Gene3D" id="3.30.420.40">
    <property type="match status" value="2"/>
</dbReference>
<dbReference type="PANTHER" id="PTHR43190:SF3">
    <property type="entry name" value="N-ACETYL-D-GLUCOSAMINE KINASE"/>
    <property type="match status" value="1"/>
</dbReference>
<dbReference type="InterPro" id="IPR002731">
    <property type="entry name" value="ATPase_BadF"/>
</dbReference>
<evidence type="ECO:0000313" key="3">
    <source>
        <dbReference type="Proteomes" id="UP000321379"/>
    </source>
</evidence>
<evidence type="ECO:0000313" key="2">
    <source>
        <dbReference type="EMBL" id="TXN30929.1"/>
    </source>
</evidence>
<dbReference type="EMBL" id="VRMG01000005">
    <property type="protein sequence ID" value="TXN30929.1"/>
    <property type="molecule type" value="Genomic_DNA"/>
</dbReference>
<dbReference type="InterPro" id="IPR052519">
    <property type="entry name" value="Euk-type_GlcNAc_Kinase"/>
</dbReference>